<dbReference type="InterPro" id="IPR026350">
    <property type="entry name" value="GxxExxY"/>
</dbReference>
<name>B1ZQN0_OPITP</name>
<gene>
    <name evidence="1" type="ordered locus">Oter_2357</name>
</gene>
<dbReference type="KEGG" id="ote:Oter_2357"/>
<evidence type="ECO:0008006" key="3">
    <source>
        <dbReference type="Google" id="ProtNLM"/>
    </source>
</evidence>
<keyword evidence="2" id="KW-1185">Reference proteome</keyword>
<evidence type="ECO:0000313" key="1">
    <source>
        <dbReference type="EMBL" id="ACB75639.1"/>
    </source>
</evidence>
<dbReference type="HOGENOM" id="CLU_134960_1_0_0"/>
<protein>
    <recommendedName>
        <fullName evidence="3">GxxExxY protein</fullName>
    </recommendedName>
</protein>
<proteinExistence type="predicted"/>
<evidence type="ECO:0000313" key="2">
    <source>
        <dbReference type="Proteomes" id="UP000007013"/>
    </source>
</evidence>
<dbReference type="eggNOG" id="COG0614">
    <property type="taxonomic scope" value="Bacteria"/>
</dbReference>
<accession>B1ZQN0</accession>
<dbReference type="RefSeq" id="WP_012375176.1">
    <property type="nucleotide sequence ID" value="NC_010571.1"/>
</dbReference>
<sequence length="134" mass="14985">MHPLFHKADALSGDVIGAAIEVHRDKGPGLLESIYERCLIHELSLRGHSSVNQKLVRITYKDLTFDEPLRFDVLVNDCLLIEAKSVEKILPIHKAQLLSYMKLLNVPVGLLINFHEAVLRNGISRLILPGSNLS</sequence>
<dbReference type="NCBIfam" id="TIGR04256">
    <property type="entry name" value="GxxExxY"/>
    <property type="match status" value="1"/>
</dbReference>
<dbReference type="EMBL" id="CP001032">
    <property type="protein sequence ID" value="ACB75639.1"/>
    <property type="molecule type" value="Genomic_DNA"/>
</dbReference>
<dbReference type="STRING" id="452637.Oter_2357"/>
<organism evidence="1 2">
    <name type="scientific">Opitutus terrae (strain DSM 11246 / JCM 15787 / PB90-1)</name>
    <dbReference type="NCBI Taxonomy" id="452637"/>
    <lineage>
        <taxon>Bacteria</taxon>
        <taxon>Pseudomonadati</taxon>
        <taxon>Verrucomicrobiota</taxon>
        <taxon>Opitutia</taxon>
        <taxon>Opitutales</taxon>
        <taxon>Opitutaceae</taxon>
        <taxon>Opitutus</taxon>
    </lineage>
</organism>
<dbReference type="OrthoDB" id="9806869at2"/>
<dbReference type="Pfam" id="PF13366">
    <property type="entry name" value="PDDEXK_3"/>
    <property type="match status" value="1"/>
</dbReference>
<dbReference type="Proteomes" id="UP000007013">
    <property type="component" value="Chromosome"/>
</dbReference>
<dbReference type="AlphaFoldDB" id="B1ZQN0"/>
<reference evidence="1 2" key="1">
    <citation type="journal article" date="2011" name="J. Bacteriol.">
        <title>Genome sequence of the verrucomicrobium Opitutus terrae PB90-1, an abundant inhabitant of rice paddy soil ecosystems.</title>
        <authorList>
            <person name="van Passel M.W."/>
            <person name="Kant R."/>
            <person name="Palva A."/>
            <person name="Copeland A."/>
            <person name="Lucas S."/>
            <person name="Lapidus A."/>
            <person name="Glavina del Rio T."/>
            <person name="Pitluck S."/>
            <person name="Goltsman E."/>
            <person name="Clum A."/>
            <person name="Sun H."/>
            <person name="Schmutz J."/>
            <person name="Larimer F.W."/>
            <person name="Land M.L."/>
            <person name="Hauser L."/>
            <person name="Kyrpides N."/>
            <person name="Mikhailova N."/>
            <person name="Richardson P.P."/>
            <person name="Janssen P.H."/>
            <person name="de Vos W.M."/>
            <person name="Smidt H."/>
        </authorList>
    </citation>
    <scope>NUCLEOTIDE SEQUENCE [LARGE SCALE GENOMIC DNA]</scope>
    <source>
        <strain evidence="2">DSM 11246 / JCM 15787 / PB90-1</strain>
    </source>
</reference>